<dbReference type="RefSeq" id="WP_027472394.1">
    <property type="nucleotide sequence ID" value="NZ_BAMD01000070.1"/>
</dbReference>
<dbReference type="Pfam" id="PF10604">
    <property type="entry name" value="Polyketide_cyc2"/>
    <property type="match status" value="1"/>
</dbReference>
<dbReference type="SUPFAM" id="SSF55136">
    <property type="entry name" value="Probable bacterial effector-binding domain"/>
    <property type="match status" value="1"/>
</dbReference>
<dbReference type="InterPro" id="IPR011256">
    <property type="entry name" value="Reg_factor_effector_dom_sf"/>
</dbReference>
<gene>
    <name evidence="2" type="ORF">JCM21142_93865</name>
</gene>
<feature type="domain" description="AraC effector-binding" evidence="1">
    <location>
        <begin position="184"/>
        <end position="337"/>
    </location>
</feature>
<evidence type="ECO:0000259" key="1">
    <source>
        <dbReference type="SMART" id="SM00871"/>
    </source>
</evidence>
<name>W7YKU7_9BACT</name>
<dbReference type="SUPFAM" id="SSF55961">
    <property type="entry name" value="Bet v1-like"/>
    <property type="match status" value="1"/>
</dbReference>
<dbReference type="Gene3D" id="3.20.80.10">
    <property type="entry name" value="Regulatory factor, effector binding domain"/>
    <property type="match status" value="1"/>
</dbReference>
<dbReference type="InterPro" id="IPR023393">
    <property type="entry name" value="START-like_dom_sf"/>
</dbReference>
<dbReference type="eggNOG" id="COG4978">
    <property type="taxonomic scope" value="Bacteria"/>
</dbReference>
<accession>W7YKU7</accession>
<dbReference type="OrthoDB" id="9807923at2"/>
<evidence type="ECO:0000313" key="3">
    <source>
        <dbReference type="Proteomes" id="UP000019402"/>
    </source>
</evidence>
<evidence type="ECO:0000313" key="2">
    <source>
        <dbReference type="EMBL" id="GAF05141.1"/>
    </source>
</evidence>
<comment type="caution">
    <text evidence="2">The sequence shown here is derived from an EMBL/GenBank/DDBJ whole genome shotgun (WGS) entry which is preliminary data.</text>
</comment>
<dbReference type="Gene3D" id="3.30.530.20">
    <property type="match status" value="1"/>
</dbReference>
<keyword evidence="3" id="KW-1185">Reference proteome</keyword>
<dbReference type="CDD" id="cd07818">
    <property type="entry name" value="SRPBCC_1"/>
    <property type="match status" value="1"/>
</dbReference>
<protein>
    <submittedName>
        <fullName evidence="2">Transcriptional regulator</fullName>
    </submittedName>
</protein>
<sequence length="337" mass="38357">MKKLLITVLVVTIVALGSAAIWLSSLESTYDVQRSIIVNTSQDKVFPLVQDFNQWTAWSPWLSMEPDAKVEITGSGKSINDTYSWIGELVGEGSISHTKIEQGLAIEQEILFKAPMESRSSVYWQFNTINDSTTNITWGMKGEMPFYLRFMTQMMDTWIGMDYERGLKMIKELAEKGYVASKVEIVGIVDAPAIHYMGEKVACTMDDVESNMKSSFTKLNHYIMNHSMDHERALSVYHVFDYIKGKVEYSAAIPIKEGFEAEAPFYTGDIAASKALKIKFTGDYQHIGNAWAAGMTYTRTHKIKENKDIPPYEIYLNKPQDEPDPRKWVTEVYMPIK</sequence>
<dbReference type="InterPro" id="IPR019587">
    <property type="entry name" value="Polyketide_cyclase/dehydratase"/>
</dbReference>
<dbReference type="AlphaFoldDB" id="W7YKU7"/>
<dbReference type="InterPro" id="IPR029442">
    <property type="entry name" value="GyrI-like"/>
</dbReference>
<dbReference type="SMART" id="SM00871">
    <property type="entry name" value="AraC_E_bind"/>
    <property type="match status" value="1"/>
</dbReference>
<organism evidence="2 3">
    <name type="scientific">Saccharicrinis fermentans DSM 9555 = JCM 21142</name>
    <dbReference type="NCBI Taxonomy" id="869213"/>
    <lineage>
        <taxon>Bacteria</taxon>
        <taxon>Pseudomonadati</taxon>
        <taxon>Bacteroidota</taxon>
        <taxon>Bacteroidia</taxon>
        <taxon>Marinilabiliales</taxon>
        <taxon>Marinilabiliaceae</taxon>
        <taxon>Saccharicrinis</taxon>
    </lineage>
</organism>
<proteinExistence type="predicted"/>
<dbReference type="Proteomes" id="UP000019402">
    <property type="component" value="Unassembled WGS sequence"/>
</dbReference>
<reference evidence="2 3" key="1">
    <citation type="journal article" date="2014" name="Genome Announc.">
        <title>Draft Genome Sequence of Cytophaga fermentans JCM 21142T, a Facultative Anaerobe Isolated from Marine Mud.</title>
        <authorList>
            <person name="Starns D."/>
            <person name="Oshima K."/>
            <person name="Suda W."/>
            <person name="Iino T."/>
            <person name="Yuki M."/>
            <person name="Inoue J."/>
            <person name="Kitamura K."/>
            <person name="Iida T."/>
            <person name="Darby A."/>
            <person name="Hattori M."/>
            <person name="Ohkuma M."/>
        </authorList>
    </citation>
    <scope>NUCLEOTIDE SEQUENCE [LARGE SCALE GENOMIC DNA]</scope>
    <source>
        <strain evidence="2 3">JCM 21142</strain>
    </source>
</reference>
<dbReference type="Pfam" id="PF06445">
    <property type="entry name" value="GyrI-like"/>
    <property type="match status" value="1"/>
</dbReference>
<dbReference type="InterPro" id="IPR010499">
    <property type="entry name" value="AraC_E-bd"/>
</dbReference>
<dbReference type="EMBL" id="BAMD01000070">
    <property type="protein sequence ID" value="GAF05141.1"/>
    <property type="molecule type" value="Genomic_DNA"/>
</dbReference>